<sequence>MRGAVFDDLAARMGPDFDCLAPDLPGHGAAAGAAAGRPATIEACAEMVAAMLDGYPENAVTVVGWSMGAAVAWRYVAGFGTARLRGLVTVDMSPKLMPSRDWQHGLKCQTAETVAASTRRFAEDWTGAAPGIARTMFATPAGAPGFSCIDALRVILAQDADDMRALWGDLVALDQRDVIAEIDVPYLVCSGAQSRVYPAAVSDWIAATAPQARRRVFRRSGHSPHLEEAGAFAGMLSRFVASLDG</sequence>
<keyword evidence="3" id="KW-1185">Reference proteome</keyword>
<feature type="domain" description="AB hydrolase-1" evidence="1">
    <location>
        <begin position="7"/>
        <end position="233"/>
    </location>
</feature>
<reference evidence="3" key="1">
    <citation type="submission" date="2018-03" db="EMBL/GenBank/DDBJ databases">
        <title>Genomic analysis of the strain SH-1 isolated from shrimp intestine.</title>
        <authorList>
            <person name="Kim Y.-S."/>
            <person name="Kim S.-E."/>
            <person name="Kim K.-H."/>
        </authorList>
    </citation>
    <scope>NUCLEOTIDE SEQUENCE [LARGE SCALE GENOMIC DNA]</scope>
    <source>
        <strain evidence="3">SH-1</strain>
    </source>
</reference>
<dbReference type="InterPro" id="IPR000073">
    <property type="entry name" value="AB_hydrolase_1"/>
</dbReference>
<accession>A0A2S0MUV0</accession>
<dbReference type="InterPro" id="IPR050266">
    <property type="entry name" value="AB_hydrolase_sf"/>
</dbReference>
<dbReference type="SUPFAM" id="SSF53474">
    <property type="entry name" value="alpha/beta-Hydrolases"/>
    <property type="match status" value="1"/>
</dbReference>
<proteinExistence type="predicted"/>
<dbReference type="GO" id="GO:0016787">
    <property type="term" value="F:hydrolase activity"/>
    <property type="evidence" value="ECO:0007669"/>
    <property type="project" value="UniProtKB-KW"/>
</dbReference>
<dbReference type="AlphaFoldDB" id="A0A2S0MUV0"/>
<evidence type="ECO:0000313" key="3">
    <source>
        <dbReference type="Proteomes" id="UP000237655"/>
    </source>
</evidence>
<protein>
    <submittedName>
        <fullName evidence="2">Alpha/beta fold hydrolase</fullName>
    </submittedName>
</protein>
<name>A0A2S0MUV0_9RHOB</name>
<dbReference type="InterPro" id="IPR029058">
    <property type="entry name" value="AB_hydrolase_fold"/>
</dbReference>
<keyword evidence="2" id="KW-0378">Hydrolase</keyword>
<dbReference type="PANTHER" id="PTHR43798">
    <property type="entry name" value="MONOACYLGLYCEROL LIPASE"/>
    <property type="match status" value="1"/>
</dbReference>
<organism evidence="2 3">
    <name type="scientific">Pukyongiella litopenaei</name>
    <dbReference type="NCBI Taxonomy" id="2605946"/>
    <lineage>
        <taxon>Bacteria</taxon>
        <taxon>Pseudomonadati</taxon>
        <taxon>Pseudomonadota</taxon>
        <taxon>Alphaproteobacteria</taxon>
        <taxon>Rhodobacterales</taxon>
        <taxon>Paracoccaceae</taxon>
        <taxon>Pukyongiella</taxon>
    </lineage>
</organism>
<dbReference type="KEGG" id="thas:C6Y53_01335"/>
<dbReference type="PANTHER" id="PTHR43798:SF33">
    <property type="entry name" value="HYDROLASE, PUTATIVE (AFU_ORTHOLOGUE AFUA_2G14860)-RELATED"/>
    <property type="match status" value="1"/>
</dbReference>
<dbReference type="Proteomes" id="UP000237655">
    <property type="component" value="Chromosome"/>
</dbReference>
<gene>
    <name evidence="2" type="ORF">C6Y53_01335</name>
</gene>
<dbReference type="Gene3D" id="3.40.50.1820">
    <property type="entry name" value="alpha/beta hydrolase"/>
    <property type="match status" value="1"/>
</dbReference>
<evidence type="ECO:0000259" key="1">
    <source>
        <dbReference type="Pfam" id="PF12697"/>
    </source>
</evidence>
<dbReference type="EMBL" id="CP027665">
    <property type="protein sequence ID" value="AVO39587.1"/>
    <property type="molecule type" value="Genomic_DNA"/>
</dbReference>
<dbReference type="Pfam" id="PF12697">
    <property type="entry name" value="Abhydrolase_6"/>
    <property type="match status" value="1"/>
</dbReference>
<evidence type="ECO:0000313" key="2">
    <source>
        <dbReference type="EMBL" id="AVO39587.1"/>
    </source>
</evidence>
<dbReference type="GO" id="GO:0016020">
    <property type="term" value="C:membrane"/>
    <property type="evidence" value="ECO:0007669"/>
    <property type="project" value="TreeGrafter"/>
</dbReference>